<dbReference type="PANTHER" id="PTHR11161:SF0">
    <property type="entry name" value="O-ACYLTRANSFERASE LIKE PROTEIN"/>
    <property type="match status" value="1"/>
</dbReference>
<keyword evidence="1" id="KW-1133">Transmembrane helix</keyword>
<keyword evidence="1" id="KW-0472">Membrane</keyword>
<keyword evidence="2" id="KW-0732">Signal</keyword>
<dbReference type="AlphaFoldDB" id="A0A1W4X794"/>
<keyword evidence="4" id="KW-1185">Reference proteome</keyword>
<dbReference type="Pfam" id="PF20146">
    <property type="entry name" value="NRF"/>
    <property type="match status" value="1"/>
</dbReference>
<feature type="domain" description="Nose resistant-to-fluoxetine protein N-terminal" evidence="3">
    <location>
        <begin position="47"/>
        <end position="186"/>
    </location>
</feature>
<feature type="transmembrane region" description="Helical" evidence="1">
    <location>
        <begin position="260"/>
        <end position="280"/>
    </location>
</feature>
<proteinExistence type="predicted"/>
<dbReference type="SMART" id="SM00703">
    <property type="entry name" value="NRF"/>
    <property type="match status" value="1"/>
</dbReference>
<evidence type="ECO:0000313" key="5">
    <source>
        <dbReference type="RefSeq" id="XP_018331971.1"/>
    </source>
</evidence>
<feature type="transmembrane region" description="Helical" evidence="1">
    <location>
        <begin position="433"/>
        <end position="453"/>
    </location>
</feature>
<feature type="transmembrane region" description="Helical" evidence="1">
    <location>
        <begin position="483"/>
        <end position="502"/>
    </location>
</feature>
<dbReference type="InterPro" id="IPR006621">
    <property type="entry name" value="Nose-resist-to-fluoxetine_N"/>
</dbReference>
<reference evidence="5" key="1">
    <citation type="submission" date="2025-08" db="UniProtKB">
        <authorList>
            <consortium name="RefSeq"/>
        </authorList>
    </citation>
    <scope>IDENTIFICATION</scope>
    <source>
        <tissue evidence="5">Entire body</tissue>
    </source>
</reference>
<feature type="transmembrane region" description="Helical" evidence="1">
    <location>
        <begin position="640"/>
        <end position="658"/>
    </location>
</feature>
<evidence type="ECO:0000256" key="2">
    <source>
        <dbReference type="SAM" id="SignalP"/>
    </source>
</evidence>
<feature type="chain" id="PRO_5010698053" evidence="2">
    <location>
        <begin position="18"/>
        <end position="666"/>
    </location>
</feature>
<protein>
    <submittedName>
        <fullName evidence="5">Nose resistant to fluoxetine protein 6-like</fullName>
    </submittedName>
</protein>
<dbReference type="KEGG" id="apln:108741615"/>
<feature type="transmembrane region" description="Helical" evidence="1">
    <location>
        <begin position="575"/>
        <end position="596"/>
    </location>
</feature>
<dbReference type="PANTHER" id="PTHR11161">
    <property type="entry name" value="O-ACYLTRANSFERASE"/>
    <property type="match status" value="1"/>
</dbReference>
<name>A0A1W4X794_AGRPL</name>
<feature type="transmembrane region" description="Helical" evidence="1">
    <location>
        <begin position="551"/>
        <end position="569"/>
    </location>
</feature>
<dbReference type="InParanoid" id="A0A1W4X794"/>
<dbReference type="RefSeq" id="XP_018331971.1">
    <property type="nucleotide sequence ID" value="XM_018476469.1"/>
</dbReference>
<feature type="transmembrane region" description="Helical" evidence="1">
    <location>
        <begin position="198"/>
        <end position="220"/>
    </location>
</feature>
<feature type="signal peptide" evidence="2">
    <location>
        <begin position="1"/>
        <end position="17"/>
    </location>
</feature>
<evidence type="ECO:0000313" key="4">
    <source>
        <dbReference type="Proteomes" id="UP000192223"/>
    </source>
</evidence>
<dbReference type="InterPro" id="IPR052728">
    <property type="entry name" value="O2_lipid_transport_reg"/>
</dbReference>
<dbReference type="Proteomes" id="UP000192223">
    <property type="component" value="Unplaced"/>
</dbReference>
<evidence type="ECO:0000259" key="3">
    <source>
        <dbReference type="SMART" id="SM00703"/>
    </source>
</evidence>
<organism evidence="4 5">
    <name type="scientific">Agrilus planipennis</name>
    <name type="common">Emerald ash borer</name>
    <name type="synonym">Agrilus marcopoli</name>
    <dbReference type="NCBI Taxonomy" id="224129"/>
    <lineage>
        <taxon>Eukaryota</taxon>
        <taxon>Metazoa</taxon>
        <taxon>Ecdysozoa</taxon>
        <taxon>Arthropoda</taxon>
        <taxon>Hexapoda</taxon>
        <taxon>Insecta</taxon>
        <taxon>Pterygota</taxon>
        <taxon>Neoptera</taxon>
        <taxon>Endopterygota</taxon>
        <taxon>Coleoptera</taxon>
        <taxon>Polyphaga</taxon>
        <taxon>Elateriformia</taxon>
        <taxon>Buprestoidea</taxon>
        <taxon>Buprestidae</taxon>
        <taxon>Agrilinae</taxon>
        <taxon>Agrilus</taxon>
    </lineage>
</organism>
<sequence length="666" mass="77511">MLFFSIVLFSIIYTCTSDVYYHKSWDLIETSSTFIDIFLKRYSSEVSPECRTLLKEYHANIDSFGNWGLQMYQASAKLPVGMLKGNVLNMGDYDSCVNLAAETNRGTVNGKYCLAFETANDNYISNLILRRYSMEKILNESDDISKNNIILWWGLCYPSVCTTKEAEKLFQHFFANITIKEEFCQTKYQKVPFSNTEIIAIGLLFSWLLFIVISTLYDVYRTFLLDSTNSLLSSLSLWKNWKKIFYEDPHPERLSCIDGISVLAIFSMMLGNEGLFLGFTPQLRSPSFEKWIRSYLSFDVVGSTFSSETFLLVGGFLTTYSFLQKMDRYGNVSLFKLILQKYLRFTMPIAVLIVIHKLLLERVFEGPLLPCYKNPSLQNCNENWWSALLHVQNYVNPDNLCFPHTGYLDVHLQLQLTSLVILTATSYGYRRCILIILSLLILVSISFSFILVWREELRVYGFLLYGITEETNKFFTRFYIKTHLRMSAWIIGMIMGYLLFITKSEKNKIDLNRVMVTVTWFVILTTMVACIFAVQNFVFFDEKYSKLKHSFLIAFVCPVWCLSLCWVIFACTNGYGGFINTFLSLSIFGVIKKIAFPMYLLHFPQFGITTFRQRQQAIFNVFIMHYLFFGDLIYTILFSITWSLFFDFPINGIFKLALKMNIRKTK</sequence>
<keyword evidence="1" id="KW-0812">Transmembrane</keyword>
<gene>
    <name evidence="5" type="primary">LOC108741615</name>
</gene>
<feature type="transmembrane region" description="Helical" evidence="1">
    <location>
        <begin position="514"/>
        <end position="539"/>
    </location>
</feature>
<accession>A0A1W4X794</accession>
<dbReference type="GeneID" id="108741615"/>
<evidence type="ECO:0000256" key="1">
    <source>
        <dbReference type="SAM" id="Phobius"/>
    </source>
</evidence>
<dbReference type="OrthoDB" id="118951at2759"/>
<feature type="transmembrane region" description="Helical" evidence="1">
    <location>
        <begin position="300"/>
        <end position="322"/>
    </location>
</feature>